<dbReference type="PANTHER" id="PTHR45640">
    <property type="entry name" value="HEAT SHOCK PROTEIN HSP-12.2-RELATED"/>
    <property type="match status" value="1"/>
</dbReference>
<dbReference type="InterPro" id="IPR002068">
    <property type="entry name" value="A-crystallin/Hsp20_dom"/>
</dbReference>
<feature type="domain" description="SHSP" evidence="3">
    <location>
        <begin position="16"/>
        <end position="111"/>
    </location>
</feature>
<dbReference type="GO" id="GO:0005634">
    <property type="term" value="C:nucleus"/>
    <property type="evidence" value="ECO:0007669"/>
    <property type="project" value="TreeGrafter"/>
</dbReference>
<proteinExistence type="inferred from homology"/>
<dbReference type="InterPro" id="IPR001436">
    <property type="entry name" value="Alpha-crystallin/sHSP_animal"/>
</dbReference>
<evidence type="ECO:0000313" key="4">
    <source>
        <dbReference type="Proteomes" id="UP000887565"/>
    </source>
</evidence>
<dbReference type="SUPFAM" id="SSF49764">
    <property type="entry name" value="HSP20-like chaperones"/>
    <property type="match status" value="1"/>
</dbReference>
<dbReference type="Proteomes" id="UP000887565">
    <property type="component" value="Unplaced"/>
</dbReference>
<dbReference type="OMA" id="VKVCGQD"/>
<comment type="similarity">
    <text evidence="1 2">Belongs to the small heat shock protein (HSP20) family.</text>
</comment>
<dbReference type="PANTHER" id="PTHR45640:SF35">
    <property type="entry name" value="HEAT SHOCK PROTEIN HSP-12.2"/>
    <property type="match status" value="1"/>
</dbReference>
<dbReference type="WBParaSite" id="nRc.2.0.1.t24782-RA">
    <property type="protein sequence ID" value="nRc.2.0.1.t24782-RA"/>
    <property type="gene ID" value="nRc.2.0.1.g24782"/>
</dbReference>
<dbReference type="Gene3D" id="2.60.40.790">
    <property type="match status" value="1"/>
</dbReference>
<dbReference type="AlphaFoldDB" id="A0A915JG03"/>
<protein>
    <submittedName>
        <fullName evidence="5">SHSP domain-containing protein</fullName>
    </submittedName>
</protein>
<evidence type="ECO:0000313" key="5">
    <source>
        <dbReference type="WBParaSite" id="nRc.2.0.1.t24782-RA"/>
    </source>
</evidence>
<evidence type="ECO:0000256" key="2">
    <source>
        <dbReference type="RuleBase" id="RU003616"/>
    </source>
</evidence>
<evidence type="ECO:0000259" key="3">
    <source>
        <dbReference type="PROSITE" id="PS01031"/>
    </source>
</evidence>
<accession>A0A915JG03</accession>
<dbReference type="GO" id="GO:0009408">
    <property type="term" value="P:response to heat"/>
    <property type="evidence" value="ECO:0007669"/>
    <property type="project" value="TreeGrafter"/>
</dbReference>
<reference evidence="5" key="1">
    <citation type="submission" date="2022-11" db="UniProtKB">
        <authorList>
            <consortium name="WormBaseParasite"/>
        </authorList>
    </citation>
    <scope>IDENTIFICATION</scope>
</reference>
<dbReference type="Pfam" id="PF00011">
    <property type="entry name" value="HSP20"/>
    <property type="match status" value="1"/>
</dbReference>
<sequence>MCAARDIEVRAAQTWDWPLQSNDGVVHVCDTPEKFEVGLEVHYFSPKEVEVKLTGDELVVHCRHDERSDQHGRVSREVFRSYKIPRTVDHNSLKSYLKPNGILMISADKKK</sequence>
<name>A0A915JG03_ROMCU</name>
<dbReference type="PRINTS" id="PR00299">
    <property type="entry name" value="ACRYSTALLIN"/>
</dbReference>
<dbReference type="InterPro" id="IPR008978">
    <property type="entry name" value="HSP20-like_chaperone"/>
</dbReference>
<evidence type="ECO:0000256" key="1">
    <source>
        <dbReference type="PROSITE-ProRule" id="PRU00285"/>
    </source>
</evidence>
<organism evidence="4 5">
    <name type="scientific">Romanomermis culicivorax</name>
    <name type="common">Nematode worm</name>
    <dbReference type="NCBI Taxonomy" id="13658"/>
    <lineage>
        <taxon>Eukaryota</taxon>
        <taxon>Metazoa</taxon>
        <taxon>Ecdysozoa</taxon>
        <taxon>Nematoda</taxon>
        <taxon>Enoplea</taxon>
        <taxon>Dorylaimia</taxon>
        <taxon>Mermithida</taxon>
        <taxon>Mermithoidea</taxon>
        <taxon>Mermithidae</taxon>
        <taxon>Romanomermis</taxon>
    </lineage>
</organism>
<dbReference type="CDD" id="cd06526">
    <property type="entry name" value="metazoan_ACD"/>
    <property type="match status" value="1"/>
</dbReference>
<dbReference type="PROSITE" id="PS01031">
    <property type="entry name" value="SHSP"/>
    <property type="match status" value="1"/>
</dbReference>
<keyword evidence="4" id="KW-1185">Reference proteome</keyword>
<dbReference type="GO" id="GO:0005737">
    <property type="term" value="C:cytoplasm"/>
    <property type="evidence" value="ECO:0007669"/>
    <property type="project" value="TreeGrafter"/>
</dbReference>
<dbReference type="GO" id="GO:0042026">
    <property type="term" value="P:protein refolding"/>
    <property type="evidence" value="ECO:0007669"/>
    <property type="project" value="TreeGrafter"/>
</dbReference>
<dbReference type="GO" id="GO:0051082">
    <property type="term" value="F:unfolded protein binding"/>
    <property type="evidence" value="ECO:0007669"/>
    <property type="project" value="TreeGrafter"/>
</dbReference>